<evidence type="ECO:0000313" key="1">
    <source>
        <dbReference type="EMBL" id="KAJ8885653.1"/>
    </source>
</evidence>
<organism evidence="1 2">
    <name type="scientific">Dryococelus australis</name>
    <dbReference type="NCBI Taxonomy" id="614101"/>
    <lineage>
        <taxon>Eukaryota</taxon>
        <taxon>Metazoa</taxon>
        <taxon>Ecdysozoa</taxon>
        <taxon>Arthropoda</taxon>
        <taxon>Hexapoda</taxon>
        <taxon>Insecta</taxon>
        <taxon>Pterygota</taxon>
        <taxon>Neoptera</taxon>
        <taxon>Polyneoptera</taxon>
        <taxon>Phasmatodea</taxon>
        <taxon>Verophasmatodea</taxon>
        <taxon>Anareolatae</taxon>
        <taxon>Phasmatidae</taxon>
        <taxon>Eurycanthinae</taxon>
        <taxon>Dryococelus</taxon>
    </lineage>
</organism>
<protein>
    <submittedName>
        <fullName evidence="1">Uncharacterized protein</fullName>
    </submittedName>
</protein>
<dbReference type="EMBL" id="JARBHB010000004">
    <property type="protein sequence ID" value="KAJ8885653.1"/>
    <property type="molecule type" value="Genomic_DNA"/>
</dbReference>
<gene>
    <name evidence="1" type="ORF">PR048_011851</name>
</gene>
<reference evidence="1 2" key="1">
    <citation type="submission" date="2023-02" db="EMBL/GenBank/DDBJ databases">
        <title>LHISI_Scaffold_Assembly.</title>
        <authorList>
            <person name="Stuart O.P."/>
            <person name="Cleave R."/>
            <person name="Magrath M.J.L."/>
            <person name="Mikheyev A.S."/>
        </authorList>
    </citation>
    <scope>NUCLEOTIDE SEQUENCE [LARGE SCALE GENOMIC DNA]</scope>
    <source>
        <strain evidence="1">Daus_M_001</strain>
        <tissue evidence="1">Leg muscle</tissue>
    </source>
</reference>
<proteinExistence type="predicted"/>
<keyword evidence="2" id="KW-1185">Reference proteome</keyword>
<name>A0ABQ9HP16_9NEOP</name>
<sequence>MVRDDINTAVQAKTYDDNVANTGKSESCTKQHMQNVDTRAGVKTANKEQGTEVVKTSTPRVQVHIIDTRYFAMLVTGCSRSCEASTIINNQ</sequence>
<evidence type="ECO:0000313" key="2">
    <source>
        <dbReference type="Proteomes" id="UP001159363"/>
    </source>
</evidence>
<comment type="caution">
    <text evidence="1">The sequence shown here is derived from an EMBL/GenBank/DDBJ whole genome shotgun (WGS) entry which is preliminary data.</text>
</comment>
<dbReference type="Proteomes" id="UP001159363">
    <property type="component" value="Chromosome X"/>
</dbReference>
<accession>A0ABQ9HP16</accession>